<sequence>MAFPQVAAVNGGNQTINTNLHRVNLPGGIVSGNLLLVFFVCDGVPTITFPEGWTQLFQTARGTSFKLGAWYRIADGTEGSTINVATSTYQMSAHTSYRITNYSGTPEVGTSSTGTSGSPNPPSLSPSWGALDTLWFACCGYDVNWTVTAYPTNYTNGRNDYADDAQGCGVGTARRELNALSEDPSAFTISEPEYWIANTVAIQPAAVLAYTDIVTRFKLQMQPYKDAATRFKLWVQGYKDTATRFRLVVQAYQDAATRFKLFAAQGYGDIAARFKLTTAVLPTVITDDATEITADSAKLWGEITGL</sequence>
<reference evidence="2" key="1">
    <citation type="journal article" date="2014" name="Front. Microbiol.">
        <title>High frequency of phylogenetically diverse reductive dehalogenase-homologous genes in deep subseafloor sedimentary metagenomes.</title>
        <authorList>
            <person name="Kawai M."/>
            <person name="Futagami T."/>
            <person name="Toyoda A."/>
            <person name="Takaki Y."/>
            <person name="Nishi S."/>
            <person name="Hori S."/>
            <person name="Arai W."/>
            <person name="Tsubouchi T."/>
            <person name="Morono Y."/>
            <person name="Uchiyama I."/>
            <person name="Ito T."/>
            <person name="Fujiyama A."/>
            <person name="Inagaki F."/>
            <person name="Takami H."/>
        </authorList>
    </citation>
    <scope>NUCLEOTIDE SEQUENCE</scope>
    <source>
        <strain evidence="2">Expedition CK06-06</strain>
    </source>
</reference>
<dbReference type="AlphaFoldDB" id="X1SKY7"/>
<gene>
    <name evidence="2" type="ORF">S12H4_00325</name>
</gene>
<evidence type="ECO:0000256" key="1">
    <source>
        <dbReference type="SAM" id="MobiDB-lite"/>
    </source>
</evidence>
<feature type="region of interest" description="Disordered" evidence="1">
    <location>
        <begin position="104"/>
        <end position="123"/>
    </location>
</feature>
<proteinExistence type="predicted"/>
<feature type="compositionally biased region" description="Low complexity" evidence="1">
    <location>
        <begin position="104"/>
        <end position="118"/>
    </location>
</feature>
<protein>
    <submittedName>
        <fullName evidence="2">Uncharacterized protein</fullName>
    </submittedName>
</protein>
<accession>X1SKY7</accession>
<name>X1SKY7_9ZZZZ</name>
<evidence type="ECO:0000313" key="2">
    <source>
        <dbReference type="EMBL" id="GAI68444.1"/>
    </source>
</evidence>
<dbReference type="EMBL" id="BARW01000031">
    <property type="protein sequence ID" value="GAI68444.1"/>
    <property type="molecule type" value="Genomic_DNA"/>
</dbReference>
<organism evidence="2">
    <name type="scientific">marine sediment metagenome</name>
    <dbReference type="NCBI Taxonomy" id="412755"/>
    <lineage>
        <taxon>unclassified sequences</taxon>
        <taxon>metagenomes</taxon>
        <taxon>ecological metagenomes</taxon>
    </lineage>
</organism>
<comment type="caution">
    <text evidence="2">The sequence shown here is derived from an EMBL/GenBank/DDBJ whole genome shotgun (WGS) entry which is preliminary data.</text>
</comment>